<feature type="domain" description="C2H2-type" evidence="9">
    <location>
        <begin position="966"/>
        <end position="995"/>
    </location>
</feature>
<dbReference type="Proteomes" id="UP000015104">
    <property type="component" value="Unassembled WGS sequence"/>
</dbReference>
<keyword evidence="4 7" id="KW-0863">Zinc-finger</keyword>
<feature type="domain" description="C2H2-type" evidence="9">
    <location>
        <begin position="47"/>
        <end position="74"/>
    </location>
</feature>
<evidence type="ECO:0000313" key="11">
    <source>
        <dbReference type="Proteomes" id="UP000015104"/>
    </source>
</evidence>
<reference evidence="10" key="2">
    <citation type="submission" date="2015-06" db="UniProtKB">
        <authorList>
            <consortium name="EnsemblMetazoa"/>
        </authorList>
    </citation>
    <scope>IDENTIFICATION</scope>
</reference>
<evidence type="ECO:0000256" key="5">
    <source>
        <dbReference type="ARBA" id="ARBA00022833"/>
    </source>
</evidence>
<evidence type="ECO:0000256" key="3">
    <source>
        <dbReference type="ARBA" id="ARBA00022737"/>
    </source>
</evidence>
<dbReference type="Gene3D" id="3.30.160.60">
    <property type="entry name" value="Classic Zinc Finger"/>
    <property type="match status" value="2"/>
</dbReference>
<comment type="subcellular location">
    <subcellularLocation>
        <location evidence="1">Nucleus</location>
    </subcellularLocation>
</comment>
<dbReference type="OrthoDB" id="8922241at2759"/>
<dbReference type="InterPro" id="IPR013087">
    <property type="entry name" value="Znf_C2H2_type"/>
</dbReference>
<dbReference type="InterPro" id="IPR036236">
    <property type="entry name" value="Znf_C2H2_sf"/>
</dbReference>
<dbReference type="HOGENOM" id="CLU_263451_0_0_1"/>
<gene>
    <name evidence="10" type="primary">107360474</name>
</gene>
<keyword evidence="3" id="KW-0677">Repeat</keyword>
<feature type="compositionally biased region" description="Polar residues" evidence="8">
    <location>
        <begin position="126"/>
        <end position="135"/>
    </location>
</feature>
<feature type="region of interest" description="Disordered" evidence="8">
    <location>
        <begin position="1102"/>
        <end position="1128"/>
    </location>
</feature>
<feature type="compositionally biased region" description="Basic and acidic residues" evidence="8">
    <location>
        <begin position="315"/>
        <end position="340"/>
    </location>
</feature>
<feature type="region of interest" description="Disordered" evidence="8">
    <location>
        <begin position="713"/>
        <end position="752"/>
    </location>
</feature>
<dbReference type="AlphaFoldDB" id="T1K606"/>
<dbReference type="SUPFAM" id="SSF57667">
    <property type="entry name" value="beta-beta-alpha zinc fingers"/>
    <property type="match status" value="1"/>
</dbReference>
<accession>T1K606</accession>
<dbReference type="PROSITE" id="PS00028">
    <property type="entry name" value="ZINC_FINGER_C2H2_1"/>
    <property type="match status" value="2"/>
</dbReference>
<feature type="compositionally biased region" description="Pro residues" evidence="8">
    <location>
        <begin position="611"/>
        <end position="622"/>
    </location>
</feature>
<evidence type="ECO:0000256" key="8">
    <source>
        <dbReference type="SAM" id="MobiDB-lite"/>
    </source>
</evidence>
<dbReference type="EMBL" id="CAEY01001591">
    <property type="status" value="NOT_ANNOTATED_CDS"/>
    <property type="molecule type" value="Genomic_DNA"/>
</dbReference>
<organism evidence="10 11">
    <name type="scientific">Tetranychus urticae</name>
    <name type="common">Two-spotted spider mite</name>
    <dbReference type="NCBI Taxonomy" id="32264"/>
    <lineage>
        <taxon>Eukaryota</taxon>
        <taxon>Metazoa</taxon>
        <taxon>Ecdysozoa</taxon>
        <taxon>Arthropoda</taxon>
        <taxon>Chelicerata</taxon>
        <taxon>Arachnida</taxon>
        <taxon>Acari</taxon>
        <taxon>Acariformes</taxon>
        <taxon>Trombidiformes</taxon>
        <taxon>Prostigmata</taxon>
        <taxon>Eleutherengona</taxon>
        <taxon>Raphignathae</taxon>
        <taxon>Tetranychoidea</taxon>
        <taxon>Tetranychidae</taxon>
        <taxon>Tetranychus</taxon>
    </lineage>
</organism>
<feature type="compositionally biased region" description="Low complexity" evidence="8">
    <location>
        <begin position="375"/>
        <end position="386"/>
    </location>
</feature>
<keyword evidence="5" id="KW-0862">Zinc</keyword>
<feature type="compositionally biased region" description="Low complexity" evidence="8">
    <location>
        <begin position="482"/>
        <end position="494"/>
    </location>
</feature>
<evidence type="ECO:0000256" key="2">
    <source>
        <dbReference type="ARBA" id="ARBA00022723"/>
    </source>
</evidence>
<evidence type="ECO:0000259" key="9">
    <source>
        <dbReference type="PROSITE" id="PS50157"/>
    </source>
</evidence>
<keyword evidence="2" id="KW-0479">Metal-binding</keyword>
<evidence type="ECO:0000313" key="10">
    <source>
        <dbReference type="EnsemblMetazoa" id="tetur05g08170.1"/>
    </source>
</evidence>
<protein>
    <recommendedName>
        <fullName evidence="9">C2H2-type domain-containing protein</fullName>
    </recommendedName>
</protein>
<evidence type="ECO:0000256" key="6">
    <source>
        <dbReference type="ARBA" id="ARBA00023242"/>
    </source>
</evidence>
<evidence type="ECO:0000256" key="4">
    <source>
        <dbReference type="ARBA" id="ARBA00022771"/>
    </source>
</evidence>
<feature type="compositionally biased region" description="Low complexity" evidence="8">
    <location>
        <begin position="638"/>
        <end position="662"/>
    </location>
</feature>
<feature type="compositionally biased region" description="Polar residues" evidence="8">
    <location>
        <begin position="342"/>
        <end position="366"/>
    </location>
</feature>
<evidence type="ECO:0000256" key="1">
    <source>
        <dbReference type="ARBA" id="ARBA00004123"/>
    </source>
</evidence>
<sequence length="1277" mass="141987">MDTRNLMQAPFARFPQPVVCSICNKQYKDVHEHIEHMTTVHQMKATFRCSTCGDMFPTKVAVEAHLATHAASGNGPPTALSALPATAINLSASLNNNGISNNINNNASNNGNNYTSNFIHSNNIKNAERSSSTPSKEGDKPSSSGSSILSNIQVTRSACDAENVLALDIEEDEEDEDDDLLKEVYNCACGKAYLLRMSFDAHQKVCPTKKQQFTPSGRKLELSDINLTRKKESPQKRTPTKGRLSGSLDALGLELSGSGSSYCPKMVENIHSDGDTNCKACLKPMKGFISLCNHLSRRSECRSFYNDNLIPGQSLKEDKSNPPKEPTTTDKNKQSKDSQDKGNTSFAKSSDSLNQSKRASSNASTPNLSAGGGSSSNFGNNSNTPGDSKGQTTSHSFNELAPDDIIIAPSDELIRRAYLVRNRVQCPRCSKIFGGKTPAVAYNNHRRNKHCPATQATVPFLKAKFNNKNKEQSSPQAADTVPPTNSSNPSNPIESESKLPDSLAQVRYYCKLCPNRDIKNRVSLGVHLTTYHGLPPVNISSNEGIALRCQTCSQTFNSKYFYNMHRYECDSTSPYIGILEADKTNAESEDIAPDNKPETIENEEETAAHLPAPPPSIMPPPIQSISPTPASPPPPKPCSNSSPSSVGSAPSSISTPSQSQLPKVQPTFNNPPRGSAVSNAYFGSNYTCTLCHKKGFPGPNAVRIHQKYQCIKRPLVPPPKSPYPSPLAKPRTKSYSRPVVKEESQSEAGSNESRLAALLGSPNPVALNSQLKGELIAEMNRVHESGLLMCEECGRGPYNSQYYLLEHKRQFCQADNHTNNNANKEPNDSVDFDMPENVPLGDSDEIIQCSECGFREADISKFVRHRLKHLADKQEDSLISYSCEICRGKATLNQLSRIRQHLHQHLKIYNALYKKYNHKNRKKRSYPFADESDNDDLITCPYCRACQFENAVGLEHHIRTSCPFRFRCVKCDQTFLSKSSLKNHKDTCLEEPDMPASKLLTSCRHCGLKFTSKQRHFYHEQACHKVYNADISQRVVELIERASTCSICGLKAKNYIGKTKHEAKCLEMALDLLGIKCLQFDNIEDNDSESSIFNGESIGESSLISTEEEEMREEVEEEEKLPEETSEESLRKKFGISKEVAIELDKVDDNVLDSHMDYCEKSNDRTNSNNYNKSDNKLESLKQLLEKLLRHLVQEDDVFAQILDGKPVDVALNQILRLMNCEPEANNEMNYIKDFQTNVETFLKLSIEKETLEKAYQKTKSIDEVITNLLNIHPPVD</sequence>
<dbReference type="GO" id="GO:0008270">
    <property type="term" value="F:zinc ion binding"/>
    <property type="evidence" value="ECO:0007669"/>
    <property type="project" value="UniProtKB-KW"/>
</dbReference>
<name>T1K606_TETUR</name>
<dbReference type="GO" id="GO:0005634">
    <property type="term" value="C:nucleus"/>
    <property type="evidence" value="ECO:0007669"/>
    <property type="project" value="UniProtKB-SubCell"/>
</dbReference>
<dbReference type="PANTHER" id="PTHR24406">
    <property type="entry name" value="TRANSCRIPTIONAL REPRESSOR CTCFL-RELATED"/>
    <property type="match status" value="1"/>
</dbReference>
<evidence type="ECO:0000256" key="7">
    <source>
        <dbReference type="PROSITE-ProRule" id="PRU00042"/>
    </source>
</evidence>
<dbReference type="EnsemblMetazoa" id="tetur05g08170.1">
    <property type="protein sequence ID" value="tetur05g08170.1"/>
    <property type="gene ID" value="tetur05g08170"/>
</dbReference>
<feature type="compositionally biased region" description="Pro residues" evidence="8">
    <location>
        <begin position="715"/>
        <end position="727"/>
    </location>
</feature>
<feature type="region of interest" description="Disordered" evidence="8">
    <location>
        <begin position="308"/>
        <end position="396"/>
    </location>
</feature>
<keyword evidence="11" id="KW-1185">Reference proteome</keyword>
<feature type="region of interest" description="Disordered" evidence="8">
    <location>
        <begin position="467"/>
        <end position="498"/>
    </location>
</feature>
<feature type="compositionally biased region" description="Acidic residues" evidence="8">
    <location>
        <begin position="1106"/>
        <end position="1127"/>
    </location>
</feature>
<keyword evidence="6" id="KW-0539">Nucleus</keyword>
<dbReference type="SMART" id="SM00355">
    <property type="entry name" value="ZnF_C2H2"/>
    <property type="match status" value="11"/>
</dbReference>
<dbReference type="PROSITE" id="PS50157">
    <property type="entry name" value="ZINC_FINGER_C2H2_2"/>
    <property type="match status" value="2"/>
</dbReference>
<proteinExistence type="predicted"/>
<dbReference type="InterPro" id="IPR050888">
    <property type="entry name" value="ZnF_C2H2-type_TF"/>
</dbReference>
<feature type="region of interest" description="Disordered" evidence="8">
    <location>
        <begin position="584"/>
        <end position="672"/>
    </location>
</feature>
<feature type="region of interest" description="Disordered" evidence="8">
    <location>
        <begin position="126"/>
        <end position="147"/>
    </location>
</feature>
<reference evidence="11" key="1">
    <citation type="submission" date="2011-08" db="EMBL/GenBank/DDBJ databases">
        <authorList>
            <person name="Rombauts S."/>
        </authorList>
    </citation>
    <scope>NUCLEOTIDE SEQUENCE</scope>
    <source>
        <strain evidence="11">London</strain>
    </source>
</reference>